<feature type="domain" description="Homing endonuclease LAGLIDADG" evidence="1">
    <location>
        <begin position="26"/>
        <end position="194"/>
    </location>
</feature>
<keyword evidence="2" id="KW-0378">Hydrolase</keyword>
<keyword evidence="2" id="KW-0496">Mitochondrion</keyword>
<dbReference type="InterPro" id="IPR004860">
    <property type="entry name" value="LAGLIDADG_dom"/>
</dbReference>
<dbReference type="InterPro" id="IPR052500">
    <property type="entry name" value="Chloro/Mito_RNA_Process"/>
</dbReference>
<evidence type="ECO:0000313" key="2">
    <source>
        <dbReference type="EMBL" id="QWC53733.1"/>
    </source>
</evidence>
<dbReference type="GO" id="GO:0045292">
    <property type="term" value="P:mRNA cis splicing, via spliceosome"/>
    <property type="evidence" value="ECO:0007669"/>
    <property type="project" value="TreeGrafter"/>
</dbReference>
<protein>
    <submittedName>
        <fullName evidence="2">LAGLIDADG homing endonuclease</fullName>
    </submittedName>
</protein>
<dbReference type="GO" id="GO:0000373">
    <property type="term" value="P:Group II intron splicing"/>
    <property type="evidence" value="ECO:0007669"/>
    <property type="project" value="TreeGrafter"/>
</dbReference>
<keyword evidence="2" id="KW-0255">Endonuclease</keyword>
<dbReference type="AlphaFoldDB" id="A0A8E8GR28"/>
<name>A0A8E8GR28_9AGAM</name>
<dbReference type="PANTHER" id="PTHR47539:SF1">
    <property type="entry name" value="PENTATRICOPEPTIDE REPEAT-CONTAINING PROTEIN OTP51, CHLOROPLASTIC"/>
    <property type="match status" value="1"/>
</dbReference>
<dbReference type="EMBL" id="MW995476">
    <property type="protein sequence ID" value="QWC53733.1"/>
    <property type="molecule type" value="Genomic_DNA"/>
</dbReference>
<gene>
    <name evidence="2" type="primary">mcg7</name>
</gene>
<sequence>MKNINSTRRLTKLERLQFSLSDDLKNILVGLYLGDLYVQRRTKGSNAYLQFAQGLVNKDYLEHLYELFKIYCYNAPNTTSMAPDKRTGEVYSRVRFHTYSLPCFNHLYDLFYPEGKKIVPLNIGELLTPIGIAYWIADDGCWIKSKRHVVLSTNSFTIKEVELLIEVLNNKFNLKSYICKQISGYQIIIPSYSVSVLQSLLAPVMPSAMKHKIGL</sequence>
<proteinExistence type="predicted"/>
<evidence type="ECO:0000259" key="1">
    <source>
        <dbReference type="Pfam" id="PF03161"/>
    </source>
</evidence>
<accession>A0A8E8GR28</accession>
<reference evidence="2" key="1">
    <citation type="submission" date="2021-04" db="EMBL/GenBank/DDBJ databases">
        <title>Mitogenome analysis reveals the evolution and host adaptation in Rhizoctonia solani.</title>
        <authorList>
            <person name="Zheng A."/>
            <person name="Lin R."/>
            <person name="Xia Y."/>
            <person name="Zhang D."/>
            <person name="Xiang X."/>
            <person name="Niu X."/>
            <person name="Liu Y."/>
            <person name="Jiang L."/>
            <person name="Wang X."/>
        </authorList>
    </citation>
    <scope>NUCLEOTIDE SEQUENCE</scope>
    <source>
        <strain evidence="2">AG1-IC</strain>
    </source>
</reference>
<keyword evidence="2" id="KW-0540">Nuclease</keyword>
<dbReference type="Pfam" id="PF03161">
    <property type="entry name" value="LAGLIDADG_2"/>
    <property type="match status" value="1"/>
</dbReference>
<dbReference type="GO" id="GO:0004519">
    <property type="term" value="F:endonuclease activity"/>
    <property type="evidence" value="ECO:0007669"/>
    <property type="project" value="UniProtKB-KW"/>
</dbReference>
<geneLocation type="mitochondrion" evidence="2"/>
<dbReference type="PANTHER" id="PTHR47539">
    <property type="entry name" value="PENTATRICOPEPTIDE REPEAT-CONTAINING PROTEIN OTP51, CHLOROPLASTIC"/>
    <property type="match status" value="1"/>
</dbReference>
<organism evidence="2">
    <name type="scientific">Rhizoctonia solani</name>
    <dbReference type="NCBI Taxonomy" id="456999"/>
    <lineage>
        <taxon>Eukaryota</taxon>
        <taxon>Fungi</taxon>
        <taxon>Dikarya</taxon>
        <taxon>Basidiomycota</taxon>
        <taxon>Agaricomycotina</taxon>
        <taxon>Agaricomycetes</taxon>
        <taxon>Cantharellales</taxon>
        <taxon>Ceratobasidiaceae</taxon>
        <taxon>Rhizoctonia</taxon>
    </lineage>
</organism>